<comment type="caution">
    <text evidence="1">The sequence shown here is derived from an EMBL/GenBank/DDBJ whole genome shotgun (WGS) entry which is preliminary data.</text>
</comment>
<dbReference type="Proteomes" id="UP000176233">
    <property type="component" value="Unassembled WGS sequence"/>
</dbReference>
<reference evidence="1 2" key="1">
    <citation type="journal article" date="2016" name="Nat. Commun.">
        <title>Thousands of microbial genomes shed light on interconnected biogeochemical processes in an aquifer system.</title>
        <authorList>
            <person name="Anantharaman K."/>
            <person name="Brown C.T."/>
            <person name="Hug L.A."/>
            <person name="Sharon I."/>
            <person name="Castelle C.J."/>
            <person name="Probst A.J."/>
            <person name="Thomas B.C."/>
            <person name="Singh A."/>
            <person name="Wilkins M.J."/>
            <person name="Karaoz U."/>
            <person name="Brodie E.L."/>
            <person name="Williams K.H."/>
            <person name="Hubbard S.S."/>
            <person name="Banfield J.F."/>
        </authorList>
    </citation>
    <scope>NUCLEOTIDE SEQUENCE [LARGE SCALE GENOMIC DNA]</scope>
</reference>
<organism evidence="1 2">
    <name type="scientific">Candidatus Doudnabacteria bacterium RIFCSPHIGHO2_01_FULL_45_18</name>
    <dbReference type="NCBI Taxonomy" id="1817823"/>
    <lineage>
        <taxon>Bacteria</taxon>
        <taxon>Candidatus Doudnaibacteriota</taxon>
    </lineage>
</organism>
<evidence type="ECO:0000313" key="1">
    <source>
        <dbReference type="EMBL" id="OGE79758.1"/>
    </source>
</evidence>
<protein>
    <submittedName>
        <fullName evidence="1">Uncharacterized protein</fullName>
    </submittedName>
</protein>
<sequence>MPQQDSKNDFAKAVSLFLAEMLRTRSITLRRAADIAEQVINNINLIEGEADFLRLIKDLSRDFEELHQLSGRIQMNGRSRQRQDLEQQVREFVITTMSADLKLASDVLQAAVGQDLVLDNLCLQFPQFKQFVENR</sequence>
<evidence type="ECO:0000313" key="2">
    <source>
        <dbReference type="Proteomes" id="UP000176233"/>
    </source>
</evidence>
<dbReference type="AlphaFoldDB" id="A0A1F5NQ47"/>
<dbReference type="EMBL" id="MFEJ01000029">
    <property type="protein sequence ID" value="OGE79758.1"/>
    <property type="molecule type" value="Genomic_DNA"/>
</dbReference>
<accession>A0A1F5NQ47</accession>
<name>A0A1F5NQ47_9BACT</name>
<gene>
    <name evidence="1" type="ORF">A2660_02080</name>
</gene>
<proteinExistence type="predicted"/>